<keyword evidence="4" id="KW-1185">Reference proteome</keyword>
<dbReference type="Proteomes" id="UP001597180">
    <property type="component" value="Unassembled WGS sequence"/>
</dbReference>
<keyword evidence="1" id="KW-0433">Leucine-rich repeat</keyword>
<proteinExistence type="predicted"/>
<sequence>MLAMRGQIDRSPNCARVVQRLEPFLIKKQATDSLMRVLEIAYSYGGMVYFYRSCQEAAQVLKEEADGLLAWQHPKLPEDLCFLDDSGKDWLVNIAHEEIMTLNMDEEEGKALSEQVDGLFLQGEFNAELDAFLNDAIRHKAEKLYLSHYDLDHVPEKISRITSLKSLTIFEGRIRRLPESLFGLEQLEELIIYTADLLPLPKEIGRLHRLKRLQISCCSYYRWGEGEPLPAKETGSFRELPDEIGQLSQLEHLTINATPLSRLPSSIVNLKRLSFVDLSNNLFESRPIELSKLPSLQHVMFYQNPVEP</sequence>
<dbReference type="Gene3D" id="3.80.10.10">
    <property type="entry name" value="Ribonuclease Inhibitor"/>
    <property type="match status" value="1"/>
</dbReference>
<evidence type="ECO:0000313" key="4">
    <source>
        <dbReference type="Proteomes" id="UP001597180"/>
    </source>
</evidence>
<comment type="caution">
    <text evidence="3">The sequence shown here is derived from an EMBL/GenBank/DDBJ whole genome shotgun (WGS) entry which is preliminary data.</text>
</comment>
<protein>
    <submittedName>
        <fullName evidence="3">Leucine-rich repeat domain-containing protein</fullName>
    </submittedName>
</protein>
<evidence type="ECO:0000313" key="3">
    <source>
        <dbReference type="EMBL" id="MFD1225480.1"/>
    </source>
</evidence>
<name>A0ABW3V135_9BACL</name>
<keyword evidence="2" id="KW-0677">Repeat</keyword>
<accession>A0ABW3V135</accession>
<organism evidence="3 4">
    <name type="scientific">Paenibacillus vulneris</name>
    <dbReference type="NCBI Taxonomy" id="1133364"/>
    <lineage>
        <taxon>Bacteria</taxon>
        <taxon>Bacillati</taxon>
        <taxon>Bacillota</taxon>
        <taxon>Bacilli</taxon>
        <taxon>Bacillales</taxon>
        <taxon>Paenibacillaceae</taxon>
        <taxon>Paenibacillus</taxon>
    </lineage>
</organism>
<evidence type="ECO:0000256" key="1">
    <source>
        <dbReference type="ARBA" id="ARBA00022614"/>
    </source>
</evidence>
<dbReference type="PANTHER" id="PTHR48051">
    <property type="match status" value="1"/>
</dbReference>
<gene>
    <name evidence="3" type="ORF">ACFQ4B_35930</name>
</gene>
<dbReference type="InterPro" id="IPR032675">
    <property type="entry name" value="LRR_dom_sf"/>
</dbReference>
<evidence type="ECO:0000256" key="2">
    <source>
        <dbReference type="ARBA" id="ARBA00022737"/>
    </source>
</evidence>
<dbReference type="EMBL" id="JBHTLU010000059">
    <property type="protein sequence ID" value="MFD1225480.1"/>
    <property type="molecule type" value="Genomic_DNA"/>
</dbReference>
<dbReference type="PANTHER" id="PTHR48051:SF52">
    <property type="entry name" value="LEUCINE-RICH REPEAT PROTEIN 1"/>
    <property type="match status" value="1"/>
</dbReference>
<dbReference type="RefSeq" id="WP_377740786.1">
    <property type="nucleotide sequence ID" value="NZ_JBHSUK010000031.1"/>
</dbReference>
<dbReference type="InterPro" id="IPR050216">
    <property type="entry name" value="LRR_domain-containing"/>
</dbReference>
<reference evidence="4" key="1">
    <citation type="journal article" date="2019" name="Int. J. Syst. Evol. Microbiol.">
        <title>The Global Catalogue of Microorganisms (GCM) 10K type strain sequencing project: providing services to taxonomists for standard genome sequencing and annotation.</title>
        <authorList>
            <consortium name="The Broad Institute Genomics Platform"/>
            <consortium name="The Broad Institute Genome Sequencing Center for Infectious Disease"/>
            <person name="Wu L."/>
            <person name="Ma J."/>
        </authorList>
    </citation>
    <scope>NUCLEOTIDE SEQUENCE [LARGE SCALE GENOMIC DNA]</scope>
    <source>
        <strain evidence="4">CCUG 53270</strain>
    </source>
</reference>
<dbReference type="SUPFAM" id="SSF52047">
    <property type="entry name" value="RNI-like"/>
    <property type="match status" value="1"/>
</dbReference>